<dbReference type="AlphaFoldDB" id="A0A139HBV9"/>
<dbReference type="EMBL" id="LFZN01000083">
    <property type="protein sequence ID" value="KXS99933.1"/>
    <property type="molecule type" value="Genomic_DNA"/>
</dbReference>
<dbReference type="Proteomes" id="UP000070133">
    <property type="component" value="Unassembled WGS sequence"/>
</dbReference>
<feature type="compositionally biased region" description="Polar residues" evidence="1">
    <location>
        <begin position="33"/>
        <end position="59"/>
    </location>
</feature>
<protein>
    <submittedName>
        <fullName evidence="2">Uncharacterized protein</fullName>
    </submittedName>
</protein>
<dbReference type="OrthoDB" id="10598464at2759"/>
<sequence>MRYIYDHCGKPHRSRNLDTTSEHLTAHTRTRKCASQPSLHSSPSWQELSLNPGYDNNNNIHPPTLFLRRRNSITAINRKAIVLKETTFQDCDARPVQGNGCRPVDTNNDGRFDAANCS</sequence>
<comment type="caution">
    <text evidence="2">The sequence shown here is derived from an EMBL/GenBank/DDBJ whole genome shotgun (WGS) entry which is preliminary data.</text>
</comment>
<feature type="region of interest" description="Disordered" evidence="1">
    <location>
        <begin position="29"/>
        <end position="59"/>
    </location>
</feature>
<feature type="region of interest" description="Disordered" evidence="1">
    <location>
        <begin position="92"/>
        <end position="118"/>
    </location>
</feature>
<proteinExistence type="predicted"/>
<evidence type="ECO:0000313" key="2">
    <source>
        <dbReference type="EMBL" id="KXS99933.1"/>
    </source>
</evidence>
<gene>
    <name evidence="2" type="ORF">AC578_902</name>
</gene>
<reference evidence="2 3" key="1">
    <citation type="submission" date="2015-07" db="EMBL/GenBank/DDBJ databases">
        <title>Comparative genomics of the Sigatoka disease complex on banana suggests a link between parallel evolutionary changes in Pseudocercospora fijiensis and Pseudocercospora eumusae and increased virulence on the banana host.</title>
        <authorList>
            <person name="Chang T.-C."/>
            <person name="Salvucci A."/>
            <person name="Crous P.W."/>
            <person name="Stergiopoulos I."/>
        </authorList>
    </citation>
    <scope>NUCLEOTIDE SEQUENCE [LARGE SCALE GENOMIC DNA]</scope>
    <source>
        <strain evidence="2 3">CBS 114824</strain>
    </source>
</reference>
<evidence type="ECO:0000256" key="1">
    <source>
        <dbReference type="SAM" id="MobiDB-lite"/>
    </source>
</evidence>
<organism evidence="2 3">
    <name type="scientific">Pseudocercospora eumusae</name>
    <dbReference type="NCBI Taxonomy" id="321146"/>
    <lineage>
        <taxon>Eukaryota</taxon>
        <taxon>Fungi</taxon>
        <taxon>Dikarya</taxon>
        <taxon>Ascomycota</taxon>
        <taxon>Pezizomycotina</taxon>
        <taxon>Dothideomycetes</taxon>
        <taxon>Dothideomycetidae</taxon>
        <taxon>Mycosphaerellales</taxon>
        <taxon>Mycosphaerellaceae</taxon>
        <taxon>Pseudocercospora</taxon>
    </lineage>
</organism>
<keyword evidence="3" id="KW-1185">Reference proteome</keyword>
<accession>A0A139HBV9</accession>
<name>A0A139HBV9_9PEZI</name>
<evidence type="ECO:0000313" key="3">
    <source>
        <dbReference type="Proteomes" id="UP000070133"/>
    </source>
</evidence>